<dbReference type="HOGENOM" id="CLU_218868_1_0_1"/>
<evidence type="ECO:0000313" key="3">
    <source>
        <dbReference type="Proteomes" id="UP000053257"/>
    </source>
</evidence>
<dbReference type="EMBL" id="KN840503">
    <property type="protein sequence ID" value="KIP07148.1"/>
    <property type="molecule type" value="Genomic_DNA"/>
</dbReference>
<reference evidence="2 3" key="1">
    <citation type="journal article" date="2014" name="PLoS Genet.">
        <title>Analysis of the Phlebiopsis gigantea genome, transcriptome and secretome provides insight into its pioneer colonization strategies of wood.</title>
        <authorList>
            <person name="Hori C."/>
            <person name="Ishida T."/>
            <person name="Igarashi K."/>
            <person name="Samejima M."/>
            <person name="Suzuki H."/>
            <person name="Master E."/>
            <person name="Ferreira P."/>
            <person name="Ruiz-Duenas F.J."/>
            <person name="Held B."/>
            <person name="Canessa P."/>
            <person name="Larrondo L.F."/>
            <person name="Schmoll M."/>
            <person name="Druzhinina I.S."/>
            <person name="Kubicek C.P."/>
            <person name="Gaskell J.A."/>
            <person name="Kersten P."/>
            <person name="St John F."/>
            <person name="Glasner J."/>
            <person name="Sabat G."/>
            <person name="Splinter BonDurant S."/>
            <person name="Syed K."/>
            <person name="Yadav J."/>
            <person name="Mgbeahuruike A.C."/>
            <person name="Kovalchuk A."/>
            <person name="Asiegbu F.O."/>
            <person name="Lackner G."/>
            <person name="Hoffmeister D."/>
            <person name="Rencoret J."/>
            <person name="Gutierrez A."/>
            <person name="Sun H."/>
            <person name="Lindquist E."/>
            <person name="Barry K."/>
            <person name="Riley R."/>
            <person name="Grigoriev I.V."/>
            <person name="Henrissat B."/>
            <person name="Kues U."/>
            <person name="Berka R.M."/>
            <person name="Martinez A.T."/>
            <person name="Covert S.F."/>
            <person name="Blanchette R.A."/>
            <person name="Cullen D."/>
        </authorList>
    </citation>
    <scope>NUCLEOTIDE SEQUENCE [LARGE SCALE GENOMIC DNA]</scope>
    <source>
        <strain evidence="2 3">11061_1 CR5-6</strain>
    </source>
</reference>
<accession>A0A0C3PL62</accession>
<dbReference type="AlphaFoldDB" id="A0A0C3PL62"/>
<gene>
    <name evidence="2" type="ORF">PHLGIDRAFT_534790</name>
</gene>
<evidence type="ECO:0000256" key="1">
    <source>
        <dbReference type="SAM" id="MobiDB-lite"/>
    </source>
</evidence>
<proteinExistence type="predicted"/>
<feature type="region of interest" description="Disordered" evidence="1">
    <location>
        <begin position="15"/>
        <end position="39"/>
    </location>
</feature>
<dbReference type="Proteomes" id="UP000053257">
    <property type="component" value="Unassembled WGS sequence"/>
</dbReference>
<keyword evidence="3" id="KW-1185">Reference proteome</keyword>
<sequence length="39" mass="3889">MDFYTTITVAAPVPAEHPDLPINKDSGGGGGITSSCVVA</sequence>
<protein>
    <submittedName>
        <fullName evidence="2">Uncharacterized protein</fullName>
    </submittedName>
</protein>
<name>A0A0C3PL62_PHLG1</name>
<organism evidence="2 3">
    <name type="scientific">Phlebiopsis gigantea (strain 11061_1 CR5-6)</name>
    <name type="common">White-rot fungus</name>
    <name type="synonym">Peniophora gigantea</name>
    <dbReference type="NCBI Taxonomy" id="745531"/>
    <lineage>
        <taxon>Eukaryota</taxon>
        <taxon>Fungi</taxon>
        <taxon>Dikarya</taxon>
        <taxon>Basidiomycota</taxon>
        <taxon>Agaricomycotina</taxon>
        <taxon>Agaricomycetes</taxon>
        <taxon>Polyporales</taxon>
        <taxon>Phanerochaetaceae</taxon>
        <taxon>Phlebiopsis</taxon>
    </lineage>
</organism>
<evidence type="ECO:0000313" key="2">
    <source>
        <dbReference type="EMBL" id="KIP07148.1"/>
    </source>
</evidence>